<protein>
    <submittedName>
        <fullName evidence="1">Uncharacterized protein</fullName>
    </submittedName>
</protein>
<reference evidence="1 2" key="1">
    <citation type="journal article" date="2016" name="Genome Announc.">
        <title>Draft Genome Sequence of the Thermotolerant Cyanobacterium Desertifilum sp. IPPAS B-1220.</title>
        <authorList>
            <person name="Mironov K.S."/>
            <person name="Sinetova M.A."/>
            <person name="Bolatkhan K."/>
            <person name="Zayadan B.K."/>
            <person name="Ustinova V.V."/>
            <person name="Kupriyanova E.V."/>
            <person name="Skrypnik A.N."/>
            <person name="Gogoleva N.E."/>
            <person name="Gogolev Y.V."/>
            <person name="Los D.A."/>
        </authorList>
    </citation>
    <scope>NUCLEOTIDE SEQUENCE [LARGE SCALE GENOMIC DNA]</scope>
    <source>
        <strain evidence="1 2">IPPAS B-1220</strain>
    </source>
</reference>
<dbReference type="Proteomes" id="UP000095472">
    <property type="component" value="Chromosome"/>
</dbReference>
<accession>A0ACD5GVP9</accession>
<evidence type="ECO:0000313" key="2">
    <source>
        <dbReference type="Proteomes" id="UP000095472"/>
    </source>
</evidence>
<name>A0ACD5GVP9_9CYAN</name>
<sequence>MGVRIWGRRYRGKKKGIGSWELGFGEEDIGGRRRELGVGS</sequence>
<keyword evidence="2" id="KW-1185">Reference proteome</keyword>
<organism evidence="1 2">
    <name type="scientific">Desertifilum tharense IPPAS B-1220</name>
    <dbReference type="NCBI Taxonomy" id="1781255"/>
    <lineage>
        <taxon>Bacteria</taxon>
        <taxon>Bacillati</taxon>
        <taxon>Cyanobacteriota</taxon>
        <taxon>Cyanophyceae</taxon>
        <taxon>Desertifilales</taxon>
        <taxon>Desertifilaceae</taxon>
        <taxon>Desertifilum</taxon>
    </lineage>
</organism>
<gene>
    <name evidence="1" type="ORF">BH720_002580</name>
</gene>
<dbReference type="EMBL" id="CP182909">
    <property type="protein sequence ID" value="XPM64847.1"/>
    <property type="molecule type" value="Genomic_DNA"/>
</dbReference>
<proteinExistence type="predicted"/>
<evidence type="ECO:0000313" key="1">
    <source>
        <dbReference type="EMBL" id="XPM64847.1"/>
    </source>
</evidence>